<dbReference type="STRING" id="1469948.GCA_000732725_00323"/>
<dbReference type="AlphaFoldDB" id="A0A4R1R534"/>
<keyword evidence="2" id="KW-1185">Reference proteome</keyword>
<dbReference type="InterPro" id="IPR011101">
    <property type="entry name" value="DUF5131"/>
</dbReference>
<accession>A0A4R1R534</accession>
<gene>
    <name evidence="1" type="ORF">EDD76_102287</name>
</gene>
<protein>
    <submittedName>
        <fullName evidence="1">Protein gp37</fullName>
    </submittedName>
</protein>
<organism evidence="1 2">
    <name type="scientific">Kineothrix alysoides</name>
    <dbReference type="NCBI Taxonomy" id="1469948"/>
    <lineage>
        <taxon>Bacteria</taxon>
        <taxon>Bacillati</taxon>
        <taxon>Bacillota</taxon>
        <taxon>Clostridia</taxon>
        <taxon>Lachnospirales</taxon>
        <taxon>Lachnospiraceae</taxon>
        <taxon>Kineothrix</taxon>
    </lineage>
</organism>
<dbReference type="Proteomes" id="UP000295718">
    <property type="component" value="Unassembled WGS sequence"/>
</dbReference>
<dbReference type="EMBL" id="SLUO01000002">
    <property type="protein sequence ID" value="TCL60589.1"/>
    <property type="molecule type" value="Genomic_DNA"/>
</dbReference>
<name>A0A4R1R534_9FIRM</name>
<comment type="caution">
    <text evidence="1">The sequence shown here is derived from an EMBL/GenBank/DDBJ whole genome shotgun (WGS) entry which is preliminary data.</text>
</comment>
<proteinExistence type="predicted"/>
<dbReference type="Pfam" id="PF07505">
    <property type="entry name" value="DUF5131"/>
    <property type="match status" value="1"/>
</dbReference>
<reference evidence="1 2" key="1">
    <citation type="submission" date="2019-03" db="EMBL/GenBank/DDBJ databases">
        <title>Genomic Encyclopedia of Type Strains, Phase IV (KMG-IV): sequencing the most valuable type-strain genomes for metagenomic binning, comparative biology and taxonomic classification.</title>
        <authorList>
            <person name="Goeker M."/>
        </authorList>
    </citation>
    <scope>NUCLEOTIDE SEQUENCE [LARGE SCALE GENOMIC DNA]</scope>
    <source>
        <strain evidence="1 2">DSM 100556</strain>
    </source>
</reference>
<evidence type="ECO:0000313" key="1">
    <source>
        <dbReference type="EMBL" id="TCL60589.1"/>
    </source>
</evidence>
<evidence type="ECO:0000313" key="2">
    <source>
        <dbReference type="Proteomes" id="UP000295718"/>
    </source>
</evidence>
<sequence>MTWNPVTGCTKLSDGCENCYAARMAKRLKAMGNPRYINEFEVTVHRDLFNMPLTVRKPRMIFVNSMSDLFHSSVSDRDIIEIFNTMNAAQWHTFQVLTKRPDRLLRMDQAGLLNWTQNIWMGTTVENDKYLERINCLRQTNSATKFLSCEPLLGSLATMSLQNIDWVIVGGESGPNSREIKKEWVIEIRDLCKKEGVPFFFKQWGGRNKKKSGRVLDEKTYDEYPL</sequence>